<dbReference type="InterPro" id="IPR038765">
    <property type="entry name" value="Papain-like_cys_pep_sf"/>
</dbReference>
<name>A0A973VWJ6_9BRAD</name>
<comment type="caution">
    <text evidence="5">The sequence shown here is derived from an EMBL/GenBank/DDBJ whole genome shotgun (WGS) entry which is preliminary data.</text>
</comment>
<evidence type="ECO:0000313" key="5">
    <source>
        <dbReference type="EMBL" id="NVI42844.1"/>
    </source>
</evidence>
<keyword evidence="1" id="KW-0645">Protease</keyword>
<reference evidence="5" key="1">
    <citation type="submission" date="2020-06" db="EMBL/GenBank/DDBJ databases">
        <title>Whole Genome Sequence of Bradyrhizobium sp. Strain 1S1.</title>
        <authorList>
            <person name="Bromfield E.S.P."/>
            <person name="Cloutier S."/>
        </authorList>
    </citation>
    <scope>NUCLEOTIDE SEQUENCE [LARGE SCALE GENOMIC DNA]</scope>
    <source>
        <strain evidence="5">1S1</strain>
    </source>
</reference>
<evidence type="ECO:0000256" key="2">
    <source>
        <dbReference type="ARBA" id="ARBA00022801"/>
    </source>
</evidence>
<dbReference type="GO" id="GO:0008234">
    <property type="term" value="F:cysteine-type peptidase activity"/>
    <property type="evidence" value="ECO:0007669"/>
    <property type="project" value="UniProtKB-KW"/>
</dbReference>
<sequence>MFLPVNDADPTDPRCQGNHWSLLFVDRRDRNSPIAYHYDSFWGFNETSADHLAGRLGLPGDSVQAGMAQQQNGWDCGVFVVDGTRALVRGLVAGQRGLQNLSNSASVGRHCKPD</sequence>
<dbReference type="InterPro" id="IPR003653">
    <property type="entry name" value="Peptidase_C48_C"/>
</dbReference>
<accession>A0A973VWJ6</accession>
<keyword evidence="2" id="KW-0378">Hydrolase</keyword>
<dbReference type="EMBL" id="JAAOLE020000001">
    <property type="protein sequence ID" value="NVI42844.1"/>
    <property type="molecule type" value="Genomic_DNA"/>
</dbReference>
<evidence type="ECO:0000256" key="1">
    <source>
        <dbReference type="ARBA" id="ARBA00022670"/>
    </source>
</evidence>
<organism evidence="5">
    <name type="scientific">Bradyrhizobium septentrionale</name>
    <dbReference type="NCBI Taxonomy" id="1404411"/>
    <lineage>
        <taxon>Bacteria</taxon>
        <taxon>Pseudomonadati</taxon>
        <taxon>Pseudomonadota</taxon>
        <taxon>Alphaproteobacteria</taxon>
        <taxon>Hyphomicrobiales</taxon>
        <taxon>Nitrobacteraceae</taxon>
        <taxon>Bradyrhizobium</taxon>
    </lineage>
</organism>
<dbReference type="AlphaFoldDB" id="A0A973VWJ6"/>
<proteinExistence type="predicted"/>
<dbReference type="PANTHER" id="PTHR46468:SF1">
    <property type="entry name" value="SENTRIN-SPECIFIC PROTEASE 8"/>
    <property type="match status" value="1"/>
</dbReference>
<dbReference type="InterPro" id="IPR044613">
    <property type="entry name" value="Nep1/2-like"/>
</dbReference>
<dbReference type="GO" id="GO:0000338">
    <property type="term" value="P:protein deneddylation"/>
    <property type="evidence" value="ECO:0007669"/>
    <property type="project" value="TreeGrafter"/>
</dbReference>
<dbReference type="GO" id="GO:0006508">
    <property type="term" value="P:proteolysis"/>
    <property type="evidence" value="ECO:0007669"/>
    <property type="project" value="UniProtKB-KW"/>
</dbReference>
<feature type="domain" description="Ubiquitin-like protease family profile" evidence="4">
    <location>
        <begin position="1"/>
        <end position="87"/>
    </location>
</feature>
<dbReference type="PANTHER" id="PTHR46468">
    <property type="entry name" value="SENTRIN-SPECIFIC PROTEASE 8"/>
    <property type="match status" value="1"/>
</dbReference>
<dbReference type="RefSeq" id="WP_156928981.1">
    <property type="nucleotide sequence ID" value="NZ_CP088285.1"/>
</dbReference>
<dbReference type="SUPFAM" id="SSF54001">
    <property type="entry name" value="Cysteine proteinases"/>
    <property type="match status" value="1"/>
</dbReference>
<keyword evidence="3" id="KW-0788">Thiol protease</keyword>
<evidence type="ECO:0000259" key="4">
    <source>
        <dbReference type="PROSITE" id="PS50600"/>
    </source>
</evidence>
<gene>
    <name evidence="5" type="ORF">HAP48_006975</name>
</gene>
<protein>
    <recommendedName>
        <fullName evidence="4">Ubiquitin-like protease family profile domain-containing protein</fullName>
    </recommendedName>
</protein>
<dbReference type="Gene3D" id="3.40.395.10">
    <property type="entry name" value="Adenoviral Proteinase, Chain A"/>
    <property type="match status" value="1"/>
</dbReference>
<evidence type="ECO:0000256" key="3">
    <source>
        <dbReference type="ARBA" id="ARBA00022807"/>
    </source>
</evidence>
<dbReference type="GO" id="GO:0019784">
    <property type="term" value="F:deNEDDylase activity"/>
    <property type="evidence" value="ECO:0007669"/>
    <property type="project" value="InterPro"/>
</dbReference>
<dbReference type="PROSITE" id="PS50600">
    <property type="entry name" value="ULP_PROTEASE"/>
    <property type="match status" value="1"/>
</dbReference>